<feature type="compositionally biased region" description="Basic and acidic residues" evidence="1">
    <location>
        <begin position="484"/>
        <end position="493"/>
    </location>
</feature>
<name>A0A0G4HLK8_9ALVE</name>
<feature type="compositionally biased region" description="Polar residues" evidence="1">
    <location>
        <begin position="471"/>
        <end position="483"/>
    </location>
</feature>
<feature type="compositionally biased region" description="Basic and acidic residues" evidence="1">
    <location>
        <begin position="303"/>
        <end position="324"/>
    </location>
</feature>
<evidence type="ECO:0000256" key="1">
    <source>
        <dbReference type="SAM" id="MobiDB-lite"/>
    </source>
</evidence>
<evidence type="ECO:0000313" key="2">
    <source>
        <dbReference type="EMBL" id="CEM44980.1"/>
    </source>
</evidence>
<sequence>MKTFSAGTSKEDLQTSVLAEYLPKDYFSASAGVNFMKLRLHGEKHEKTEEGDDYSKRRQEFPSRFQSKLLTFQQMMNVPSSFVPLAHAFEEIAPYLSRENFRLELDKLSLDITYRMYIWYDNIDVHPGFNTRSSINFSFAAAHLIKYVFRGVHPATALQLQPSSAREGSEHFMDSRHLFTVTSRSNFTWKTALSKNMDFSSVHFGRIFDNDRLTRVITTCQELLQRPISLVYWLMIMVGPSVGSYYRESLVEMHALPPISPELVTAAQEKVPLRALTKLEEFEHWLGETMERPGTTRSMRGMGKADRDTHGGAEGDRERQDRDRDEKHALFAGEFPSQTYVEAVRLFCATNSLGIHSDGEFFCANGRDTCDVAVPFPHTASCFLCPFVKAVPVATTCRLHRPLTEEEKLTARQTGGGRLVPPFFALEGPRGERLRSLCTCRLHIPTPTQLSIPPRKRNSTEKNQEEREKQTGQGQEGSSNNIELSERAQQRREKFYEKQRQETWLRTYENLQSGCALMEYAQIYELSEQVVQDNILDHLGLIRDVRKVLG</sequence>
<feature type="compositionally biased region" description="Basic and acidic residues" evidence="1">
    <location>
        <begin position="458"/>
        <end position="470"/>
    </location>
</feature>
<dbReference type="EMBL" id="CDMZ01003066">
    <property type="protein sequence ID" value="CEM44980.1"/>
    <property type="molecule type" value="Genomic_DNA"/>
</dbReference>
<proteinExistence type="predicted"/>
<gene>
    <name evidence="2" type="ORF">Cvel_28773</name>
</gene>
<dbReference type="VEuPathDB" id="CryptoDB:Cvel_28773"/>
<accession>A0A0G4HLK8</accession>
<reference evidence="2" key="1">
    <citation type="submission" date="2014-11" db="EMBL/GenBank/DDBJ databases">
        <authorList>
            <person name="Otto D Thomas"/>
            <person name="Naeem Raeece"/>
        </authorList>
    </citation>
    <scope>NUCLEOTIDE SEQUENCE</scope>
</reference>
<dbReference type="AlphaFoldDB" id="A0A0G4HLK8"/>
<organism evidence="2">
    <name type="scientific">Chromera velia CCMP2878</name>
    <dbReference type="NCBI Taxonomy" id="1169474"/>
    <lineage>
        <taxon>Eukaryota</taxon>
        <taxon>Sar</taxon>
        <taxon>Alveolata</taxon>
        <taxon>Colpodellida</taxon>
        <taxon>Chromeraceae</taxon>
        <taxon>Chromera</taxon>
    </lineage>
</organism>
<feature type="region of interest" description="Disordered" evidence="1">
    <location>
        <begin position="293"/>
        <end position="324"/>
    </location>
</feature>
<protein>
    <submittedName>
        <fullName evidence="2">Uncharacterized protein</fullName>
    </submittedName>
</protein>
<feature type="region of interest" description="Disordered" evidence="1">
    <location>
        <begin position="448"/>
        <end position="493"/>
    </location>
</feature>